<dbReference type="EMBL" id="JAGFNK010000003">
    <property type="protein sequence ID" value="KAI9513072.1"/>
    <property type="molecule type" value="Genomic_DNA"/>
</dbReference>
<evidence type="ECO:0000313" key="1">
    <source>
        <dbReference type="EMBL" id="KAI9513072.1"/>
    </source>
</evidence>
<reference evidence="1" key="1">
    <citation type="submission" date="2021-03" db="EMBL/GenBank/DDBJ databases">
        <title>Evolutionary priming and transition to the ectomycorrhizal habit in an iconic lineage of mushroom-forming fungi: is preadaptation a requirement?</title>
        <authorList>
            <consortium name="DOE Joint Genome Institute"/>
            <person name="Looney B.P."/>
            <person name="Miyauchi S."/>
            <person name="Morin E."/>
            <person name="Drula E."/>
            <person name="Courty P.E."/>
            <person name="Chicoki N."/>
            <person name="Fauchery L."/>
            <person name="Kohler A."/>
            <person name="Kuo A."/>
            <person name="LaButti K."/>
            <person name="Pangilinan J."/>
            <person name="Lipzen A."/>
            <person name="Riley R."/>
            <person name="Andreopoulos W."/>
            <person name="He G."/>
            <person name="Johnson J."/>
            <person name="Barry K.W."/>
            <person name="Grigoriev I.V."/>
            <person name="Nagy L."/>
            <person name="Hibbett D."/>
            <person name="Henrissat B."/>
            <person name="Matheny P.B."/>
            <person name="Labbe J."/>
            <person name="Martin A.F."/>
        </authorList>
    </citation>
    <scope>NUCLEOTIDE SEQUENCE</scope>
    <source>
        <strain evidence="1">BPL698</strain>
    </source>
</reference>
<comment type="caution">
    <text evidence="1">The sequence shown here is derived from an EMBL/GenBank/DDBJ whole genome shotgun (WGS) entry which is preliminary data.</text>
</comment>
<accession>A0ACC0UPP7</accession>
<dbReference type="Proteomes" id="UP001207468">
    <property type="component" value="Unassembled WGS sequence"/>
</dbReference>
<sequence>MPLTPPLPTVQSEATLAIFVHSSLQSPVSNARFGNSERLAFIGNRALNMVIADILFEKRPMLSEVELDSELDDALSDEAYNQWVTHYGLRDRVICNPDQRDELKSSNETRHLFDAYVGAVYIEKGYPGIKAWIHPLIDPDYDPNSTSSGLSTEAHTGNPPPPANPPPPLPDGNSFGLATFNEKAMHRGVKVEWGATPSGPPHALTWSVECIVNGISKGTGTGKNKQQAKEMAARQAYQAMGWAGGLDSYRCTFSPQLR</sequence>
<protein>
    <submittedName>
        <fullName evidence="1">Ribonuclease III domain-containing protein</fullName>
    </submittedName>
</protein>
<name>A0ACC0UPP7_9AGAM</name>
<evidence type="ECO:0000313" key="2">
    <source>
        <dbReference type="Proteomes" id="UP001207468"/>
    </source>
</evidence>
<organism evidence="1 2">
    <name type="scientific">Russula earlei</name>
    <dbReference type="NCBI Taxonomy" id="71964"/>
    <lineage>
        <taxon>Eukaryota</taxon>
        <taxon>Fungi</taxon>
        <taxon>Dikarya</taxon>
        <taxon>Basidiomycota</taxon>
        <taxon>Agaricomycotina</taxon>
        <taxon>Agaricomycetes</taxon>
        <taxon>Russulales</taxon>
        <taxon>Russulaceae</taxon>
        <taxon>Russula</taxon>
    </lineage>
</organism>
<keyword evidence="2" id="KW-1185">Reference proteome</keyword>
<proteinExistence type="predicted"/>
<gene>
    <name evidence="1" type="ORF">F5148DRAFT_972450</name>
</gene>